<reference evidence="2" key="2">
    <citation type="submission" date="2023-06" db="EMBL/GenBank/DDBJ databases">
        <authorList>
            <consortium name="Lawrence Berkeley National Laboratory"/>
            <person name="Mondo S.J."/>
            <person name="Hensen N."/>
            <person name="Bonometti L."/>
            <person name="Westerberg I."/>
            <person name="Brannstrom I.O."/>
            <person name="Guillou S."/>
            <person name="Cros-Aarteil S."/>
            <person name="Calhoun S."/>
            <person name="Haridas S."/>
            <person name="Kuo A."/>
            <person name="Pangilinan J."/>
            <person name="Riley R."/>
            <person name="Labutti K."/>
            <person name="Andreopoulos B."/>
            <person name="Lipzen A."/>
            <person name="Chen C."/>
            <person name="Yanf M."/>
            <person name="Daum C."/>
            <person name="Ng V."/>
            <person name="Clum A."/>
            <person name="Steindorff A."/>
            <person name="Ohm R."/>
            <person name="Martin F."/>
            <person name="Silar P."/>
            <person name="Natvig D."/>
            <person name="Lalanne C."/>
            <person name="Gautier V."/>
            <person name="Ament-Velasquez S.L."/>
            <person name="Kruys A."/>
            <person name="Hutchinson M.I."/>
            <person name="Powell A.J."/>
            <person name="Barry K."/>
            <person name="Miller A.N."/>
            <person name="Grigoriev I.V."/>
            <person name="Debuchy R."/>
            <person name="Gladieux P."/>
            <person name="Thoren M.H."/>
            <person name="Johannesson H."/>
        </authorList>
    </citation>
    <scope>NUCLEOTIDE SEQUENCE</scope>
    <source>
        <strain evidence="2">CBS 333.67</strain>
    </source>
</reference>
<feature type="signal peptide" evidence="1">
    <location>
        <begin position="1"/>
        <end position="22"/>
    </location>
</feature>
<proteinExistence type="predicted"/>
<evidence type="ECO:0008006" key="4">
    <source>
        <dbReference type="Google" id="ProtNLM"/>
    </source>
</evidence>
<dbReference type="Proteomes" id="UP001273166">
    <property type="component" value="Unassembled WGS sequence"/>
</dbReference>
<gene>
    <name evidence="2" type="ORF">B0T15DRAFT_543119</name>
</gene>
<sequence length="118" mass="13191">MNLFGALPRISCVLWLCPLAHENFEQTAPGKLLSCCDAHMELERSHNSCGSAHATVMTHTSQHQRLQVSQTLIQQPVVPKTLFQTYNTPLGRTPFTGRPAQTSFFPCLVRHWARPPPA</sequence>
<keyword evidence="3" id="KW-1185">Reference proteome</keyword>
<name>A0AAJ0LYL1_9PEZI</name>
<protein>
    <recommendedName>
        <fullName evidence="4">Secreted protein</fullName>
    </recommendedName>
</protein>
<evidence type="ECO:0000313" key="3">
    <source>
        <dbReference type="Proteomes" id="UP001273166"/>
    </source>
</evidence>
<reference evidence="2" key="1">
    <citation type="journal article" date="2023" name="Mol. Phylogenet. Evol.">
        <title>Genome-scale phylogeny and comparative genomics of the fungal order Sordariales.</title>
        <authorList>
            <person name="Hensen N."/>
            <person name="Bonometti L."/>
            <person name="Westerberg I."/>
            <person name="Brannstrom I.O."/>
            <person name="Guillou S."/>
            <person name="Cros-Aarteil S."/>
            <person name="Calhoun S."/>
            <person name="Haridas S."/>
            <person name="Kuo A."/>
            <person name="Mondo S."/>
            <person name="Pangilinan J."/>
            <person name="Riley R."/>
            <person name="LaButti K."/>
            <person name="Andreopoulos B."/>
            <person name="Lipzen A."/>
            <person name="Chen C."/>
            <person name="Yan M."/>
            <person name="Daum C."/>
            <person name="Ng V."/>
            <person name="Clum A."/>
            <person name="Steindorff A."/>
            <person name="Ohm R.A."/>
            <person name="Martin F."/>
            <person name="Silar P."/>
            <person name="Natvig D.O."/>
            <person name="Lalanne C."/>
            <person name="Gautier V."/>
            <person name="Ament-Velasquez S.L."/>
            <person name="Kruys A."/>
            <person name="Hutchinson M.I."/>
            <person name="Powell A.J."/>
            <person name="Barry K."/>
            <person name="Miller A.N."/>
            <person name="Grigoriev I.V."/>
            <person name="Debuchy R."/>
            <person name="Gladieux P."/>
            <person name="Hiltunen Thoren M."/>
            <person name="Johannesson H."/>
        </authorList>
    </citation>
    <scope>NUCLEOTIDE SEQUENCE</scope>
    <source>
        <strain evidence="2">CBS 333.67</strain>
    </source>
</reference>
<evidence type="ECO:0000313" key="2">
    <source>
        <dbReference type="EMBL" id="KAK3302507.1"/>
    </source>
</evidence>
<evidence type="ECO:0000256" key="1">
    <source>
        <dbReference type="SAM" id="SignalP"/>
    </source>
</evidence>
<dbReference type="AlphaFoldDB" id="A0AAJ0LYL1"/>
<dbReference type="RefSeq" id="XP_062718287.1">
    <property type="nucleotide sequence ID" value="XM_062869964.1"/>
</dbReference>
<dbReference type="EMBL" id="JAUDZG010000007">
    <property type="protein sequence ID" value="KAK3302507.1"/>
    <property type="molecule type" value="Genomic_DNA"/>
</dbReference>
<dbReference type="GeneID" id="87888793"/>
<comment type="caution">
    <text evidence="2">The sequence shown here is derived from an EMBL/GenBank/DDBJ whole genome shotgun (WGS) entry which is preliminary data.</text>
</comment>
<accession>A0AAJ0LYL1</accession>
<feature type="chain" id="PRO_5042485107" description="Secreted protein" evidence="1">
    <location>
        <begin position="23"/>
        <end position="118"/>
    </location>
</feature>
<keyword evidence="1" id="KW-0732">Signal</keyword>
<organism evidence="2 3">
    <name type="scientific">Chaetomium strumarium</name>
    <dbReference type="NCBI Taxonomy" id="1170767"/>
    <lineage>
        <taxon>Eukaryota</taxon>
        <taxon>Fungi</taxon>
        <taxon>Dikarya</taxon>
        <taxon>Ascomycota</taxon>
        <taxon>Pezizomycotina</taxon>
        <taxon>Sordariomycetes</taxon>
        <taxon>Sordariomycetidae</taxon>
        <taxon>Sordariales</taxon>
        <taxon>Chaetomiaceae</taxon>
        <taxon>Chaetomium</taxon>
    </lineage>
</organism>